<gene>
    <name evidence="1" type="ORF">HaLaN_12867</name>
</gene>
<evidence type="ECO:0000313" key="1">
    <source>
        <dbReference type="EMBL" id="GFH16445.1"/>
    </source>
</evidence>
<sequence>MVVFFRYLFDEQALQGALRDDWLKLYDKEFVDGIVKQLLALRPQMTAMLDSLEERVYFTRRR</sequence>
<organism evidence="1 2">
    <name type="scientific">Haematococcus lacustris</name>
    <name type="common">Green alga</name>
    <name type="synonym">Haematococcus pluvialis</name>
    <dbReference type="NCBI Taxonomy" id="44745"/>
    <lineage>
        <taxon>Eukaryota</taxon>
        <taxon>Viridiplantae</taxon>
        <taxon>Chlorophyta</taxon>
        <taxon>core chlorophytes</taxon>
        <taxon>Chlorophyceae</taxon>
        <taxon>CS clade</taxon>
        <taxon>Chlamydomonadales</taxon>
        <taxon>Haematococcaceae</taxon>
        <taxon>Haematococcus</taxon>
    </lineage>
</organism>
<feature type="non-terminal residue" evidence="1">
    <location>
        <position position="62"/>
    </location>
</feature>
<comment type="caution">
    <text evidence="1">The sequence shown here is derived from an EMBL/GenBank/DDBJ whole genome shotgun (WGS) entry which is preliminary data.</text>
</comment>
<accession>A0A699Z4F0</accession>
<name>A0A699Z4F0_HAELA</name>
<evidence type="ECO:0000313" key="2">
    <source>
        <dbReference type="Proteomes" id="UP000485058"/>
    </source>
</evidence>
<protein>
    <submittedName>
        <fullName evidence="1">Uncharacterized protein</fullName>
    </submittedName>
</protein>
<dbReference type="EMBL" id="BLLF01000998">
    <property type="protein sequence ID" value="GFH16445.1"/>
    <property type="molecule type" value="Genomic_DNA"/>
</dbReference>
<reference evidence="1 2" key="1">
    <citation type="submission" date="2020-02" db="EMBL/GenBank/DDBJ databases">
        <title>Draft genome sequence of Haematococcus lacustris strain NIES-144.</title>
        <authorList>
            <person name="Morimoto D."/>
            <person name="Nakagawa S."/>
            <person name="Yoshida T."/>
            <person name="Sawayama S."/>
        </authorList>
    </citation>
    <scope>NUCLEOTIDE SEQUENCE [LARGE SCALE GENOMIC DNA]</scope>
    <source>
        <strain evidence="1 2">NIES-144</strain>
    </source>
</reference>
<keyword evidence="2" id="KW-1185">Reference proteome</keyword>
<dbReference type="Proteomes" id="UP000485058">
    <property type="component" value="Unassembled WGS sequence"/>
</dbReference>
<feature type="non-terminal residue" evidence="1">
    <location>
        <position position="1"/>
    </location>
</feature>
<proteinExistence type="predicted"/>
<dbReference type="AlphaFoldDB" id="A0A699Z4F0"/>